<evidence type="ECO:0000256" key="1">
    <source>
        <dbReference type="SAM" id="MobiDB-lite"/>
    </source>
</evidence>
<feature type="region of interest" description="Disordered" evidence="1">
    <location>
        <begin position="123"/>
        <end position="149"/>
    </location>
</feature>
<evidence type="ECO:0000313" key="4">
    <source>
        <dbReference type="RefSeq" id="XP_033579372.1"/>
    </source>
</evidence>
<sequence>MGGGGRASGALCAPASPCWRPGCRQRTTDGLCRTHAVASADAAMVCTRSRLKQTQAAEREGGRRAAAPPVDGHCLNFTAPARPYSAASSLHARPFASLFSRRVCICAARRRYMSLARPVREQPASSLDRIPGGALRGTAPPTTPSRPHDTLHRARRLQAALAAGWVVQRPWRVKACAGHRHRGDQPGAGLVAKISWAETTTLERAVASAVELLCPATALLLHLDRLAALDEACGDGSTCPASPRWTSPLERLTGPLSPLSRPRLFRPLSSPHRPRRCSTLPRRLMPPRDPSSRRPSLCC</sequence>
<dbReference type="EMBL" id="MU003697">
    <property type="protein sequence ID" value="KAF2812408.1"/>
    <property type="molecule type" value="Genomic_DNA"/>
</dbReference>
<name>A0A6A6YV34_9PEZI</name>
<feature type="region of interest" description="Disordered" evidence="1">
    <location>
        <begin position="250"/>
        <end position="299"/>
    </location>
</feature>
<evidence type="ECO:0000313" key="3">
    <source>
        <dbReference type="Proteomes" id="UP000504636"/>
    </source>
</evidence>
<gene>
    <name evidence="2 4" type="ORF">BDZ99DRAFT_474582</name>
</gene>
<reference evidence="2 4" key="1">
    <citation type="journal article" date="2020" name="Stud. Mycol.">
        <title>101 Dothideomycetes genomes: a test case for predicting lifestyles and emergence of pathogens.</title>
        <authorList>
            <person name="Haridas S."/>
            <person name="Albert R."/>
            <person name="Binder M."/>
            <person name="Bloem J."/>
            <person name="Labutti K."/>
            <person name="Salamov A."/>
            <person name="Andreopoulos B."/>
            <person name="Baker S."/>
            <person name="Barry K."/>
            <person name="Bills G."/>
            <person name="Bluhm B."/>
            <person name="Cannon C."/>
            <person name="Castanera R."/>
            <person name="Culley D."/>
            <person name="Daum C."/>
            <person name="Ezra D."/>
            <person name="Gonzalez J."/>
            <person name="Henrissat B."/>
            <person name="Kuo A."/>
            <person name="Liang C."/>
            <person name="Lipzen A."/>
            <person name="Lutzoni F."/>
            <person name="Magnuson J."/>
            <person name="Mondo S."/>
            <person name="Nolan M."/>
            <person name="Ohm R."/>
            <person name="Pangilinan J."/>
            <person name="Park H.-J."/>
            <person name="Ramirez L."/>
            <person name="Alfaro M."/>
            <person name="Sun H."/>
            <person name="Tritt A."/>
            <person name="Yoshinaga Y."/>
            <person name="Zwiers L.-H."/>
            <person name="Turgeon B."/>
            <person name="Goodwin S."/>
            <person name="Spatafora J."/>
            <person name="Crous P."/>
            <person name="Grigoriev I."/>
        </authorList>
    </citation>
    <scope>NUCLEOTIDE SEQUENCE</scope>
    <source>
        <strain evidence="2 4">CBS 304.34</strain>
    </source>
</reference>
<accession>A0A6A6YV34</accession>
<proteinExistence type="predicted"/>
<reference evidence="4" key="3">
    <citation type="submission" date="2025-04" db="UniProtKB">
        <authorList>
            <consortium name="RefSeq"/>
        </authorList>
    </citation>
    <scope>IDENTIFICATION</scope>
    <source>
        <strain evidence="4">CBS 304.34</strain>
    </source>
</reference>
<dbReference type="Proteomes" id="UP000504636">
    <property type="component" value="Unplaced"/>
</dbReference>
<organism evidence="2">
    <name type="scientific">Mytilinidion resinicola</name>
    <dbReference type="NCBI Taxonomy" id="574789"/>
    <lineage>
        <taxon>Eukaryota</taxon>
        <taxon>Fungi</taxon>
        <taxon>Dikarya</taxon>
        <taxon>Ascomycota</taxon>
        <taxon>Pezizomycotina</taxon>
        <taxon>Dothideomycetes</taxon>
        <taxon>Pleosporomycetidae</taxon>
        <taxon>Mytilinidiales</taxon>
        <taxon>Mytilinidiaceae</taxon>
        <taxon>Mytilinidion</taxon>
    </lineage>
</organism>
<dbReference type="GeneID" id="54462810"/>
<reference evidence="4" key="2">
    <citation type="submission" date="2020-04" db="EMBL/GenBank/DDBJ databases">
        <authorList>
            <consortium name="NCBI Genome Project"/>
        </authorList>
    </citation>
    <scope>NUCLEOTIDE SEQUENCE</scope>
    <source>
        <strain evidence="4">CBS 304.34</strain>
    </source>
</reference>
<dbReference type="RefSeq" id="XP_033579372.1">
    <property type="nucleotide sequence ID" value="XM_033721917.1"/>
</dbReference>
<evidence type="ECO:0000313" key="2">
    <source>
        <dbReference type="EMBL" id="KAF2812408.1"/>
    </source>
</evidence>
<keyword evidence="3" id="KW-1185">Reference proteome</keyword>
<dbReference type="AlphaFoldDB" id="A0A6A6YV34"/>
<protein>
    <submittedName>
        <fullName evidence="2 4">Uncharacterized protein</fullName>
    </submittedName>
</protein>